<keyword evidence="3" id="KW-0378">Hydrolase</keyword>
<feature type="active site" description="Tele-phosphohistidine intermediate" evidence="1">
    <location>
        <position position="11"/>
    </location>
</feature>
<dbReference type="CDD" id="cd07067">
    <property type="entry name" value="HP_PGM_like"/>
    <property type="match status" value="1"/>
</dbReference>
<evidence type="ECO:0000313" key="5">
    <source>
        <dbReference type="Proteomes" id="UP001284901"/>
    </source>
</evidence>
<dbReference type="PANTHER" id="PTHR48100">
    <property type="entry name" value="BROAD-SPECIFICITY PHOSPHATASE YOR283W-RELATED"/>
    <property type="match status" value="1"/>
</dbReference>
<dbReference type="GO" id="GO:0016791">
    <property type="term" value="F:phosphatase activity"/>
    <property type="evidence" value="ECO:0007669"/>
    <property type="project" value="TreeGrafter"/>
</dbReference>
<dbReference type="Proteomes" id="UP001284901">
    <property type="component" value="Unassembled WGS sequence"/>
</dbReference>
<gene>
    <name evidence="3" type="ORF">R6G74_03855</name>
    <name evidence="4" type="ORF">R6P33_00465</name>
</gene>
<dbReference type="Pfam" id="PF00300">
    <property type="entry name" value="His_Phos_1"/>
    <property type="match status" value="1"/>
</dbReference>
<dbReference type="GO" id="GO:0006003">
    <property type="term" value="P:fructose 2,6-bisphosphate metabolic process"/>
    <property type="evidence" value="ECO:0007669"/>
    <property type="project" value="InterPro"/>
</dbReference>
<evidence type="ECO:0000256" key="2">
    <source>
        <dbReference type="PIRSR" id="PIRSR613078-2"/>
    </source>
</evidence>
<feature type="binding site" evidence="2">
    <location>
        <begin position="10"/>
        <end position="17"/>
    </location>
    <ligand>
        <name>substrate</name>
    </ligand>
</feature>
<reference evidence="3 5" key="1">
    <citation type="submission" date="2023-10" db="EMBL/GenBank/DDBJ databases">
        <title>Whole Genome based description of the genera Actinobaculum and Actinotignum reveals a complex phylogenetic relationship within the species included in the genus Actinotignum.</title>
        <authorList>
            <person name="Jensen C.S."/>
            <person name="Dargis R."/>
            <person name="Kemp M."/>
            <person name="Christensen J.J."/>
        </authorList>
    </citation>
    <scope>NUCLEOTIDE SEQUENCE</scope>
    <source>
        <strain evidence="4 5">SLA_B089</strain>
        <strain evidence="3">SLA_B245</strain>
    </source>
</reference>
<sequence length="219" mass="23729">MSADRILLWRHGQTDYNLAWRIQGSTDIPLNAVGLGQARYVAPYIAAAGPARFVASPLQRAYATALEAAKLVGLEVVTDARLEERCFGLFEGLTRTEIAERYPREFAQWRAGEEPGGVGVETKEHVGARVAAAISEASEDMDGGLLVVTAHGAAITCGLGVLLGCGAQWQGLGGLDNCHWAMLQRRKNANPQWRLTGFNRFLADEHDPVKNFEVEGPEG</sequence>
<proteinExistence type="predicted"/>
<dbReference type="EMBL" id="JAWNFY010000001">
    <property type="protein sequence ID" value="MDY5145495.1"/>
    <property type="molecule type" value="Genomic_DNA"/>
</dbReference>
<dbReference type="SUPFAM" id="SSF53254">
    <property type="entry name" value="Phosphoglycerate mutase-like"/>
    <property type="match status" value="1"/>
</dbReference>
<dbReference type="RefSeq" id="WP_101657584.1">
    <property type="nucleotide sequence ID" value="NZ_CAUPFC010000002.1"/>
</dbReference>
<dbReference type="InterPro" id="IPR013078">
    <property type="entry name" value="His_Pase_superF_clade-1"/>
</dbReference>
<dbReference type="InterPro" id="IPR001345">
    <property type="entry name" value="PG/BPGM_mutase_AS"/>
</dbReference>
<dbReference type="EMBL" id="JAWNFV010000006">
    <property type="protein sequence ID" value="MDY5140447.1"/>
    <property type="molecule type" value="Genomic_DNA"/>
</dbReference>
<dbReference type="GO" id="GO:0005737">
    <property type="term" value="C:cytoplasm"/>
    <property type="evidence" value="ECO:0007669"/>
    <property type="project" value="TreeGrafter"/>
</dbReference>
<dbReference type="GeneID" id="92814074"/>
<dbReference type="PANTHER" id="PTHR48100:SF62">
    <property type="entry name" value="GLUCOSYL-3-PHOSPHOGLYCERATE PHOSPHATASE"/>
    <property type="match status" value="1"/>
</dbReference>
<evidence type="ECO:0000313" key="6">
    <source>
        <dbReference type="Proteomes" id="UP001288320"/>
    </source>
</evidence>
<dbReference type="EC" id="3.1.3.-" evidence="3"/>
<dbReference type="InterPro" id="IPR050275">
    <property type="entry name" value="PGM_Phosphatase"/>
</dbReference>
<dbReference type="SMART" id="SM00855">
    <property type="entry name" value="PGAM"/>
    <property type="match status" value="1"/>
</dbReference>
<dbReference type="Proteomes" id="UP001288320">
    <property type="component" value="Unassembled WGS sequence"/>
</dbReference>
<dbReference type="AlphaFoldDB" id="A0AAW9HBH2"/>
<dbReference type="PRINTS" id="PR00991">
    <property type="entry name" value="6PFRUCTKNASE"/>
</dbReference>
<evidence type="ECO:0000313" key="3">
    <source>
        <dbReference type="EMBL" id="MDY5140447.1"/>
    </source>
</evidence>
<dbReference type="PROSITE" id="PS00175">
    <property type="entry name" value="PG_MUTASE"/>
    <property type="match status" value="1"/>
</dbReference>
<comment type="caution">
    <text evidence="3">The sequence shown here is derived from an EMBL/GenBank/DDBJ whole genome shotgun (WGS) entry which is preliminary data.</text>
</comment>
<evidence type="ECO:0000256" key="1">
    <source>
        <dbReference type="PIRSR" id="PIRSR613078-1"/>
    </source>
</evidence>
<keyword evidence="5" id="KW-1185">Reference proteome</keyword>
<dbReference type="Gene3D" id="3.40.50.1240">
    <property type="entry name" value="Phosphoglycerate mutase-like"/>
    <property type="match status" value="1"/>
</dbReference>
<organism evidence="3 6">
    <name type="scientific">Actinotignum timonense</name>
    <dbReference type="NCBI Taxonomy" id="1870995"/>
    <lineage>
        <taxon>Bacteria</taxon>
        <taxon>Bacillati</taxon>
        <taxon>Actinomycetota</taxon>
        <taxon>Actinomycetes</taxon>
        <taxon>Actinomycetales</taxon>
        <taxon>Actinomycetaceae</taxon>
        <taxon>Actinotignum</taxon>
    </lineage>
</organism>
<evidence type="ECO:0000313" key="4">
    <source>
        <dbReference type="EMBL" id="MDY5145495.1"/>
    </source>
</evidence>
<feature type="binding site" evidence="2">
    <location>
        <position position="60"/>
    </location>
    <ligand>
        <name>substrate</name>
    </ligand>
</feature>
<accession>A0AAW9HBH2</accession>
<dbReference type="InterPro" id="IPR029033">
    <property type="entry name" value="His_PPase_superfam"/>
</dbReference>
<dbReference type="GO" id="GO:0005524">
    <property type="term" value="F:ATP binding"/>
    <property type="evidence" value="ECO:0007669"/>
    <property type="project" value="InterPro"/>
</dbReference>
<protein>
    <submittedName>
        <fullName evidence="3">Histidine phosphatase family protein</fullName>
        <ecNumber evidence="3">3.1.3.-</ecNumber>
    </submittedName>
</protein>
<name>A0AAW9HBH2_9ACTO</name>
<feature type="active site" description="Proton donor/acceptor" evidence="1">
    <location>
        <position position="84"/>
    </location>
</feature>
<dbReference type="InterPro" id="IPR003094">
    <property type="entry name" value="6Pfruct_kin"/>
</dbReference>